<dbReference type="Gene3D" id="2.10.109.10">
    <property type="entry name" value="Umud Fragment, subunit A"/>
    <property type="match status" value="1"/>
</dbReference>
<dbReference type="CDD" id="cd06529">
    <property type="entry name" value="S24_LexA-like"/>
    <property type="match status" value="1"/>
</dbReference>
<dbReference type="InterPro" id="IPR039418">
    <property type="entry name" value="LexA-like"/>
</dbReference>
<reference evidence="2 3" key="1">
    <citation type="journal article" date="2020" name="Nature">
        <title>Bacterial chemolithoautotrophy via manganese oxidation.</title>
        <authorList>
            <person name="Yu H."/>
            <person name="Leadbetter J.R."/>
        </authorList>
    </citation>
    <scope>NUCLEOTIDE SEQUENCE [LARGE SCALE GENOMIC DNA]</scope>
    <source>
        <strain evidence="2 3">RBP-1</strain>
    </source>
</reference>
<gene>
    <name evidence="2" type="ORF">RAMLITH_14625</name>
</gene>
<proteinExistence type="predicted"/>
<dbReference type="InterPro" id="IPR036286">
    <property type="entry name" value="LexA/Signal_pep-like_sf"/>
</dbReference>
<accession>A0A7X6I728</accession>
<feature type="domain" description="Peptidase S24/S26A/S26B/S26C" evidence="1">
    <location>
        <begin position="21"/>
        <end position="89"/>
    </location>
</feature>
<sequence length="119" mass="12774">MSCHCASPPPSEPQAEAGCSGGESFALRVLGCDMEPEFREGDIIIVEPDGALKDGSFVLARPGGEWTLRQLARTEAGWFLRALNAPTAPELPLADLSCVHGVVIQKAVPGRRRLTRSYI</sequence>
<dbReference type="Proteomes" id="UP000521868">
    <property type="component" value="Unassembled WGS sequence"/>
</dbReference>
<organism evidence="2 3">
    <name type="scientific">Ramlibacter lithotrophicus</name>
    <dbReference type="NCBI Taxonomy" id="2606681"/>
    <lineage>
        <taxon>Bacteria</taxon>
        <taxon>Pseudomonadati</taxon>
        <taxon>Pseudomonadota</taxon>
        <taxon>Betaproteobacteria</taxon>
        <taxon>Burkholderiales</taxon>
        <taxon>Comamonadaceae</taxon>
        <taxon>Ramlibacter</taxon>
    </lineage>
</organism>
<keyword evidence="3" id="KW-1185">Reference proteome</keyword>
<dbReference type="Pfam" id="PF00717">
    <property type="entry name" value="Peptidase_S24"/>
    <property type="match status" value="1"/>
</dbReference>
<dbReference type="AlphaFoldDB" id="A0A7X6I728"/>
<dbReference type="SUPFAM" id="SSF51306">
    <property type="entry name" value="LexA/Signal peptidase"/>
    <property type="match status" value="1"/>
</dbReference>
<comment type="caution">
    <text evidence="2">The sequence shown here is derived from an EMBL/GenBank/DDBJ whole genome shotgun (WGS) entry which is preliminary data.</text>
</comment>
<name>A0A7X6I728_9BURK</name>
<evidence type="ECO:0000313" key="2">
    <source>
        <dbReference type="EMBL" id="NKE67061.1"/>
    </source>
</evidence>
<dbReference type="InterPro" id="IPR015927">
    <property type="entry name" value="Peptidase_S24_S26A/B/C"/>
</dbReference>
<dbReference type="RefSeq" id="WP_168108196.1">
    <property type="nucleotide sequence ID" value="NZ_VTOX01000005.1"/>
</dbReference>
<evidence type="ECO:0000313" key="3">
    <source>
        <dbReference type="Proteomes" id="UP000521868"/>
    </source>
</evidence>
<dbReference type="EMBL" id="VTOX01000005">
    <property type="protein sequence ID" value="NKE67061.1"/>
    <property type="molecule type" value="Genomic_DNA"/>
</dbReference>
<protein>
    <submittedName>
        <fullName evidence="2">S24 family peptidase</fullName>
    </submittedName>
</protein>
<evidence type="ECO:0000259" key="1">
    <source>
        <dbReference type="Pfam" id="PF00717"/>
    </source>
</evidence>